<dbReference type="EMBL" id="KN738221">
    <property type="protein sequence ID" value="KIH54927.1"/>
    <property type="molecule type" value="Genomic_DNA"/>
</dbReference>
<sequence length="149" mass="16979">MDKIRPISMTWLWAESSRLIISYLDKKKLFKKRRNEIFIAPADTYRKASLSRKTSAPDAFISLTEVLSGPEQAMSPRTRRRGIVDDLFASPLDRKSSESLAGVSRFSKLLRSFRSGQSSPEPHPTISWLVSEIKIMVRRWLSLLGKNPG</sequence>
<proteinExistence type="predicted"/>
<dbReference type="OrthoDB" id="5849492at2759"/>
<reference evidence="1 2" key="1">
    <citation type="submission" date="2013-12" db="EMBL/GenBank/DDBJ databases">
        <title>Draft genome of the parsitic nematode Ancylostoma duodenale.</title>
        <authorList>
            <person name="Mitreva M."/>
        </authorList>
    </citation>
    <scope>NUCLEOTIDE SEQUENCE [LARGE SCALE GENOMIC DNA]</scope>
    <source>
        <strain evidence="1 2">Zhejiang</strain>
    </source>
</reference>
<accession>A0A0C2CYM8</accession>
<evidence type="ECO:0000313" key="1">
    <source>
        <dbReference type="EMBL" id="KIH54927.1"/>
    </source>
</evidence>
<protein>
    <submittedName>
        <fullName evidence="1">Uncharacterized protein</fullName>
    </submittedName>
</protein>
<dbReference type="AlphaFoldDB" id="A0A0C2CYM8"/>
<dbReference type="Proteomes" id="UP000054047">
    <property type="component" value="Unassembled WGS sequence"/>
</dbReference>
<keyword evidence="2" id="KW-1185">Reference proteome</keyword>
<organism evidence="1 2">
    <name type="scientific">Ancylostoma duodenale</name>
    <dbReference type="NCBI Taxonomy" id="51022"/>
    <lineage>
        <taxon>Eukaryota</taxon>
        <taxon>Metazoa</taxon>
        <taxon>Ecdysozoa</taxon>
        <taxon>Nematoda</taxon>
        <taxon>Chromadorea</taxon>
        <taxon>Rhabditida</taxon>
        <taxon>Rhabditina</taxon>
        <taxon>Rhabditomorpha</taxon>
        <taxon>Strongyloidea</taxon>
        <taxon>Ancylostomatidae</taxon>
        <taxon>Ancylostomatinae</taxon>
        <taxon>Ancylostoma</taxon>
    </lineage>
</organism>
<gene>
    <name evidence="1" type="ORF">ANCDUO_14923</name>
</gene>
<evidence type="ECO:0000313" key="2">
    <source>
        <dbReference type="Proteomes" id="UP000054047"/>
    </source>
</evidence>
<name>A0A0C2CYM8_9BILA</name>